<protein>
    <recommendedName>
        <fullName evidence="3">HNH endonuclease</fullName>
    </recommendedName>
</protein>
<comment type="caution">
    <text evidence="1">The sequence shown here is derived from an EMBL/GenBank/DDBJ whole genome shotgun (WGS) entry which is preliminary data.</text>
</comment>
<evidence type="ECO:0008006" key="3">
    <source>
        <dbReference type="Google" id="ProtNLM"/>
    </source>
</evidence>
<reference evidence="1 2" key="1">
    <citation type="submission" date="2021-05" db="EMBL/GenBank/DDBJ databases">
        <title>A Polyphasic approach of four new species of the genus Ohtaekwangia: Ohtaekwangia histidinii sp. nov., Ohtaekwangia cretensis sp. nov., Ohtaekwangia indiensis sp. nov., Ohtaekwangia reichenbachii sp. nov. from diverse environment.</title>
        <authorList>
            <person name="Octaviana S."/>
        </authorList>
    </citation>
    <scope>NUCLEOTIDE SEQUENCE [LARGE SCALE GENOMIC DNA]</scope>
    <source>
        <strain evidence="1 2">PWU20</strain>
    </source>
</reference>
<organism evidence="1 2">
    <name type="scientific">Chryseosolibacter indicus</name>
    <dbReference type="NCBI Taxonomy" id="2782351"/>
    <lineage>
        <taxon>Bacteria</taxon>
        <taxon>Pseudomonadati</taxon>
        <taxon>Bacteroidota</taxon>
        <taxon>Cytophagia</taxon>
        <taxon>Cytophagales</taxon>
        <taxon>Chryseotaleaceae</taxon>
        <taxon>Chryseosolibacter</taxon>
    </lineage>
</organism>
<sequence>MEVPEFETTNNFIRIPKTFRNSETGKLFSNCLVCEKYLLNEGTPYVIEKAVKQHHEVKVKEVIFEYAMCMECVVVMNNALSNESRERIQNYFAENTNLEYRSEELLKHKSLRTNRWVSHCLIKKTPISKSPEYQLVAQCDGKYMVFTAMPFALSMEAMGEISSLLSAKSLGEMDDFIGRYFTGPPEVSEILKKRLILV</sequence>
<keyword evidence="2" id="KW-1185">Reference proteome</keyword>
<gene>
    <name evidence="1" type="ORF">KK060_17130</name>
</gene>
<dbReference type="Proteomes" id="UP000772618">
    <property type="component" value="Unassembled WGS sequence"/>
</dbReference>
<evidence type="ECO:0000313" key="2">
    <source>
        <dbReference type="Proteomes" id="UP000772618"/>
    </source>
</evidence>
<dbReference type="EMBL" id="JAHESD010000044">
    <property type="protein sequence ID" value="MBT1705019.1"/>
    <property type="molecule type" value="Genomic_DNA"/>
</dbReference>
<evidence type="ECO:0000313" key="1">
    <source>
        <dbReference type="EMBL" id="MBT1705019.1"/>
    </source>
</evidence>
<proteinExistence type="predicted"/>
<name>A0ABS5VWB1_9BACT</name>
<dbReference type="RefSeq" id="WP_254154976.1">
    <property type="nucleotide sequence ID" value="NZ_JAHESD010000044.1"/>
</dbReference>
<accession>A0ABS5VWB1</accession>